<feature type="compositionally biased region" description="Polar residues" evidence="1">
    <location>
        <begin position="282"/>
        <end position="306"/>
    </location>
</feature>
<feature type="compositionally biased region" description="Basic and acidic residues" evidence="1">
    <location>
        <begin position="38"/>
        <end position="52"/>
    </location>
</feature>
<dbReference type="EMBL" id="CAIIXF020000001">
    <property type="protein sequence ID" value="CAH1774765.1"/>
    <property type="molecule type" value="Genomic_DNA"/>
</dbReference>
<feature type="region of interest" description="Disordered" evidence="1">
    <location>
        <begin position="282"/>
        <end position="379"/>
    </location>
</feature>
<dbReference type="AlphaFoldDB" id="A0A8S4N1P5"/>
<feature type="transmembrane region" description="Helical" evidence="2">
    <location>
        <begin position="193"/>
        <end position="213"/>
    </location>
</feature>
<sequence>MEIGWRYWLVAMVTVYGIPTSVETRSQDNTVGGNLNETRQHDDDGKDNELRTGKAERSVDLLDYTLDQETHLVAIIEALEKLEIIATQHQLCYTLQKVVRSIRSVQNGSEIELKMTIKSSREINGKLTADKVNTLKNNSVVLYDVDNTTKSNCLPVTSGSAMETTTNSSIVATAPPHHVPYYIGDKQLGRTQVMVIVTCSVVIGVFFILAGLLRIKSYIKRRREAEAAARALRSTNNVCLKNKDQDKASFKQSRQAKTNGSVEIAETNPLLIITSASAPTSPLLDSNTCQMSSERTSQQDEASQGSWELAEELANQSDDSKKQDVARRANDDATPDCTNNGTDEIQKDETVHIENTPQQSSPKDQCISADGGHEPPHENIYQTNIGINQSNSSLSSYQCNPSYSYGNQTEYGCTQYGNYAYTPLEPTEEAYTSQADQVTEAENEENNENQETEEFV</sequence>
<feature type="compositionally biased region" description="Acidic residues" evidence="1">
    <location>
        <begin position="439"/>
        <end position="456"/>
    </location>
</feature>
<dbReference type="Proteomes" id="UP000749559">
    <property type="component" value="Unassembled WGS sequence"/>
</dbReference>
<evidence type="ECO:0000313" key="5">
    <source>
        <dbReference type="Proteomes" id="UP000749559"/>
    </source>
</evidence>
<accession>A0A8S4N1P5</accession>
<gene>
    <name evidence="4" type="ORF">OFUS_LOCUS2164</name>
</gene>
<keyword evidence="2" id="KW-0472">Membrane</keyword>
<feature type="region of interest" description="Disordered" evidence="1">
    <location>
        <begin position="427"/>
        <end position="456"/>
    </location>
</feature>
<evidence type="ECO:0000256" key="3">
    <source>
        <dbReference type="SAM" id="SignalP"/>
    </source>
</evidence>
<evidence type="ECO:0000256" key="1">
    <source>
        <dbReference type="SAM" id="MobiDB-lite"/>
    </source>
</evidence>
<feature type="chain" id="PRO_5035729566" evidence="3">
    <location>
        <begin position="25"/>
        <end position="456"/>
    </location>
</feature>
<evidence type="ECO:0000256" key="2">
    <source>
        <dbReference type="SAM" id="Phobius"/>
    </source>
</evidence>
<organism evidence="4 5">
    <name type="scientific">Owenia fusiformis</name>
    <name type="common">Polychaete worm</name>
    <dbReference type="NCBI Taxonomy" id="6347"/>
    <lineage>
        <taxon>Eukaryota</taxon>
        <taxon>Metazoa</taxon>
        <taxon>Spiralia</taxon>
        <taxon>Lophotrochozoa</taxon>
        <taxon>Annelida</taxon>
        <taxon>Polychaeta</taxon>
        <taxon>Sedentaria</taxon>
        <taxon>Canalipalpata</taxon>
        <taxon>Sabellida</taxon>
        <taxon>Oweniida</taxon>
        <taxon>Oweniidae</taxon>
        <taxon>Owenia</taxon>
    </lineage>
</organism>
<keyword evidence="2" id="KW-1133">Transmembrane helix</keyword>
<keyword evidence="5" id="KW-1185">Reference proteome</keyword>
<feature type="region of interest" description="Disordered" evidence="1">
    <location>
        <begin position="26"/>
        <end position="52"/>
    </location>
</feature>
<proteinExistence type="predicted"/>
<keyword evidence="2" id="KW-0812">Transmembrane</keyword>
<evidence type="ECO:0000313" key="4">
    <source>
        <dbReference type="EMBL" id="CAH1774765.1"/>
    </source>
</evidence>
<feature type="signal peptide" evidence="3">
    <location>
        <begin position="1"/>
        <end position="24"/>
    </location>
</feature>
<reference evidence="4" key="1">
    <citation type="submission" date="2022-03" db="EMBL/GenBank/DDBJ databases">
        <authorList>
            <person name="Martin C."/>
        </authorList>
    </citation>
    <scope>NUCLEOTIDE SEQUENCE</scope>
</reference>
<feature type="compositionally biased region" description="Basic and acidic residues" evidence="1">
    <location>
        <begin position="318"/>
        <end position="331"/>
    </location>
</feature>
<feature type="compositionally biased region" description="Polar residues" evidence="1">
    <location>
        <begin position="26"/>
        <end position="37"/>
    </location>
</feature>
<name>A0A8S4N1P5_OWEFU</name>
<keyword evidence="3" id="KW-0732">Signal</keyword>
<comment type="caution">
    <text evidence="4">The sequence shown here is derived from an EMBL/GenBank/DDBJ whole genome shotgun (WGS) entry which is preliminary data.</text>
</comment>
<protein>
    <submittedName>
        <fullName evidence="4">Uncharacterized protein</fullName>
    </submittedName>
</protein>
<feature type="compositionally biased region" description="Polar residues" evidence="1">
    <location>
        <begin position="353"/>
        <end position="363"/>
    </location>
</feature>
<dbReference type="OrthoDB" id="6162987at2759"/>